<evidence type="ECO:0000256" key="5">
    <source>
        <dbReference type="ARBA" id="ARBA00022729"/>
    </source>
</evidence>
<dbReference type="InterPro" id="IPR008969">
    <property type="entry name" value="CarboxyPept-like_regulatory"/>
</dbReference>
<dbReference type="PANTHER" id="PTHR30069">
    <property type="entry name" value="TONB-DEPENDENT OUTER MEMBRANE RECEPTOR"/>
    <property type="match status" value="1"/>
</dbReference>
<evidence type="ECO:0000256" key="9">
    <source>
        <dbReference type="ARBA" id="ARBA00023237"/>
    </source>
</evidence>
<name>A0A2N3IH86_9BACT</name>
<evidence type="ECO:0000256" key="10">
    <source>
        <dbReference type="PROSITE-ProRule" id="PRU01360"/>
    </source>
</evidence>
<organism evidence="14 15">
    <name type="scientific">Raineya orbicola</name>
    <dbReference type="NCBI Taxonomy" id="2016530"/>
    <lineage>
        <taxon>Bacteria</taxon>
        <taxon>Pseudomonadati</taxon>
        <taxon>Bacteroidota</taxon>
        <taxon>Cytophagia</taxon>
        <taxon>Cytophagales</taxon>
        <taxon>Raineyaceae</taxon>
        <taxon>Raineya</taxon>
    </lineage>
</organism>
<keyword evidence="9 10" id="KW-0998">Cell outer membrane</keyword>
<dbReference type="EMBL" id="NKXO01000017">
    <property type="protein sequence ID" value="PKQ69674.1"/>
    <property type="molecule type" value="Genomic_DNA"/>
</dbReference>
<dbReference type="GO" id="GO:0015344">
    <property type="term" value="F:siderophore uptake transmembrane transporter activity"/>
    <property type="evidence" value="ECO:0007669"/>
    <property type="project" value="TreeGrafter"/>
</dbReference>
<evidence type="ECO:0000256" key="6">
    <source>
        <dbReference type="ARBA" id="ARBA00023077"/>
    </source>
</evidence>
<evidence type="ECO:0000256" key="11">
    <source>
        <dbReference type="RuleBase" id="RU003357"/>
    </source>
</evidence>
<dbReference type="GO" id="GO:0044718">
    <property type="term" value="P:siderophore transmembrane transport"/>
    <property type="evidence" value="ECO:0007669"/>
    <property type="project" value="TreeGrafter"/>
</dbReference>
<dbReference type="PROSITE" id="PS52016">
    <property type="entry name" value="TONB_DEPENDENT_REC_3"/>
    <property type="match status" value="1"/>
</dbReference>
<dbReference type="RefSeq" id="WP_101358508.1">
    <property type="nucleotide sequence ID" value="NZ_NKXO01000017.1"/>
</dbReference>
<reference evidence="14 15" key="1">
    <citation type="submission" date="2017-06" db="EMBL/GenBank/DDBJ databases">
        <title>Raineya orbicola gen. nov., sp. nov. a slightly thermophilic bacterium of the phylum Bacteroidetes and the description of Raineyaceae fam. nov.</title>
        <authorList>
            <person name="Albuquerque L."/>
            <person name="Polonia A.R.M."/>
            <person name="Barroso C."/>
            <person name="Froufe H.J.C."/>
            <person name="Lage O."/>
            <person name="Lobo-Da-Cunha A."/>
            <person name="Egas C."/>
            <person name="Da Costa M.S."/>
        </authorList>
    </citation>
    <scope>NUCLEOTIDE SEQUENCE [LARGE SCALE GENOMIC DNA]</scope>
    <source>
        <strain evidence="14 15">SPSPC-11</strain>
    </source>
</reference>
<evidence type="ECO:0000313" key="14">
    <source>
        <dbReference type="EMBL" id="PKQ69674.1"/>
    </source>
</evidence>
<evidence type="ECO:0000256" key="1">
    <source>
        <dbReference type="ARBA" id="ARBA00004571"/>
    </source>
</evidence>
<keyword evidence="15" id="KW-1185">Reference proteome</keyword>
<evidence type="ECO:0000259" key="12">
    <source>
        <dbReference type="Pfam" id="PF00593"/>
    </source>
</evidence>
<dbReference type="OrthoDB" id="1109239at2"/>
<proteinExistence type="inferred from homology"/>
<comment type="similarity">
    <text evidence="10 11">Belongs to the TonB-dependent receptor family.</text>
</comment>
<dbReference type="Proteomes" id="UP000233387">
    <property type="component" value="Unassembled WGS sequence"/>
</dbReference>
<gene>
    <name evidence="14" type="ORF">Rain11_1237</name>
</gene>
<evidence type="ECO:0000256" key="2">
    <source>
        <dbReference type="ARBA" id="ARBA00022448"/>
    </source>
</evidence>
<dbReference type="InterPro" id="IPR012910">
    <property type="entry name" value="Plug_dom"/>
</dbReference>
<comment type="subcellular location">
    <subcellularLocation>
        <location evidence="1 10">Cell outer membrane</location>
        <topology evidence="1 10">Multi-pass membrane protein</topology>
    </subcellularLocation>
</comment>
<dbReference type="Gene3D" id="2.170.130.10">
    <property type="entry name" value="TonB-dependent receptor, plug domain"/>
    <property type="match status" value="1"/>
</dbReference>
<dbReference type="Pfam" id="PF00593">
    <property type="entry name" value="TonB_dep_Rec_b-barrel"/>
    <property type="match status" value="1"/>
</dbReference>
<evidence type="ECO:0000259" key="13">
    <source>
        <dbReference type="Pfam" id="PF07715"/>
    </source>
</evidence>
<dbReference type="InterPro" id="IPR039426">
    <property type="entry name" value="TonB-dep_rcpt-like"/>
</dbReference>
<dbReference type="Pfam" id="PF13715">
    <property type="entry name" value="CarbopepD_reg_2"/>
    <property type="match status" value="1"/>
</dbReference>
<dbReference type="GO" id="GO:0009279">
    <property type="term" value="C:cell outer membrane"/>
    <property type="evidence" value="ECO:0007669"/>
    <property type="project" value="UniProtKB-SubCell"/>
</dbReference>
<evidence type="ECO:0000256" key="3">
    <source>
        <dbReference type="ARBA" id="ARBA00022452"/>
    </source>
</evidence>
<dbReference type="InterPro" id="IPR000531">
    <property type="entry name" value="Beta-barrel_TonB"/>
</dbReference>
<dbReference type="SUPFAM" id="SSF49464">
    <property type="entry name" value="Carboxypeptidase regulatory domain-like"/>
    <property type="match status" value="1"/>
</dbReference>
<dbReference type="Gene3D" id="2.40.170.20">
    <property type="entry name" value="TonB-dependent receptor, beta-barrel domain"/>
    <property type="match status" value="1"/>
</dbReference>
<keyword evidence="5" id="KW-0732">Signal</keyword>
<dbReference type="InterPro" id="IPR036942">
    <property type="entry name" value="Beta-barrel_TonB_sf"/>
</dbReference>
<keyword evidence="7 10" id="KW-0472">Membrane</keyword>
<sequence>MALFLLFQTKNFVGGLNVGLLFPFGISAQNIVGKVTNLKKEPLAGASVFWLGTTTGVTTDEKGTFEISAQGISNKKLIASYVGYTPDTLEITHQTIVEFVLQDASNLKEIVVRGEREGVIISDLTPIKTEQITQTELKKAACCDLSGCFETQTTVQPQVTNVITNSKELRILGLSGVYNQVLIDGFPMIQGLTYTYGISSIPGTLVDNIYVAKGANSVLQGFESISGQINVETKEPDQTDRLLLNVYMNNFLEKHFNANYAFKKNKWSNLTALHTVQPAQKIDRDKDNFLDLPLLTRYMISNKWKYGNEKEWGWHSRVGVRFLSEQRIGGQTFFNPETDKGSSIVYGQSVNIHQPEIWTKTGYRFNDKSSLVGFVSAFHHQQHSFFGTVKYQAQQSNFYGNIQYEHSYAKHDLKTGFSFRHLNLNENIAFTDTFLPRTYVGNYHRIENIWGLFAENVMRFFNDKLTWIAGFRGDQHNQFGFQLTPRTLLKYDLTPQTIVRANIGTGWRTVNLFSENIGLLVSSRDIIFAEPLQPEKAINYGINLTQKFETQNENLSGYFSADYYRTDFQNQIFPDYDTDATKAIIKNFTGRSVSNGFQAELYLKIYKRFELKTGYNYLNVYREVGETKQLLPFNPMHKILTSLSYKPLSNKFHFDMNVHWYGKQRLPNTQSNPVEFQRPDFSRPFALVNAQFTYNFKRFEVYAGCENIFDFRQLQPIISWQNPFSPYFDTSSVWGPTRGRELYLGVRFRLEDKMDKE</sequence>
<protein>
    <submittedName>
        <fullName evidence="14">TonB dependent receptor</fullName>
    </submittedName>
</protein>
<dbReference type="Pfam" id="PF07715">
    <property type="entry name" value="Plug"/>
    <property type="match status" value="1"/>
</dbReference>
<evidence type="ECO:0000256" key="7">
    <source>
        <dbReference type="ARBA" id="ARBA00023136"/>
    </source>
</evidence>
<feature type="domain" description="TonB-dependent receptor-like beta-barrel" evidence="12">
    <location>
        <begin position="291"/>
        <end position="708"/>
    </location>
</feature>
<keyword evidence="8 14" id="KW-0675">Receptor</keyword>
<keyword evidence="3 10" id="KW-1134">Transmembrane beta strand</keyword>
<dbReference type="Gene3D" id="2.60.40.1120">
    <property type="entry name" value="Carboxypeptidase-like, regulatory domain"/>
    <property type="match status" value="1"/>
</dbReference>
<dbReference type="InterPro" id="IPR037066">
    <property type="entry name" value="Plug_dom_sf"/>
</dbReference>
<evidence type="ECO:0000256" key="8">
    <source>
        <dbReference type="ARBA" id="ARBA00023170"/>
    </source>
</evidence>
<keyword evidence="6 11" id="KW-0798">TonB box</keyword>
<dbReference type="SUPFAM" id="SSF56935">
    <property type="entry name" value="Porins"/>
    <property type="match status" value="1"/>
</dbReference>
<evidence type="ECO:0000313" key="15">
    <source>
        <dbReference type="Proteomes" id="UP000233387"/>
    </source>
</evidence>
<dbReference type="PANTHER" id="PTHR30069:SF29">
    <property type="entry name" value="HEMOGLOBIN AND HEMOGLOBIN-HAPTOGLOBIN-BINDING PROTEIN 1-RELATED"/>
    <property type="match status" value="1"/>
</dbReference>
<evidence type="ECO:0000256" key="4">
    <source>
        <dbReference type="ARBA" id="ARBA00022692"/>
    </source>
</evidence>
<keyword evidence="2 10" id="KW-0813">Transport</keyword>
<dbReference type="AlphaFoldDB" id="A0A2N3IH86"/>
<feature type="domain" description="TonB-dependent receptor plug" evidence="13">
    <location>
        <begin position="125"/>
        <end position="227"/>
    </location>
</feature>
<keyword evidence="4 10" id="KW-0812">Transmembrane</keyword>
<accession>A0A2N3IH86</accession>
<comment type="caution">
    <text evidence="14">The sequence shown here is derived from an EMBL/GenBank/DDBJ whole genome shotgun (WGS) entry which is preliminary data.</text>
</comment>